<protein>
    <recommendedName>
        <fullName evidence="5">Polymer-forming cytoskeletal protein</fullName>
    </recommendedName>
</protein>
<proteinExistence type="predicted"/>
<keyword evidence="2" id="KW-0812">Transmembrane</keyword>
<feature type="transmembrane region" description="Helical" evidence="2">
    <location>
        <begin position="449"/>
        <end position="469"/>
    </location>
</feature>
<feature type="region of interest" description="Disordered" evidence="1">
    <location>
        <begin position="346"/>
        <end position="365"/>
    </location>
</feature>
<feature type="transmembrane region" description="Helical" evidence="2">
    <location>
        <begin position="420"/>
        <end position="443"/>
    </location>
</feature>
<gene>
    <name evidence="3" type="ORF">GCM10017783_16620</name>
</gene>
<evidence type="ECO:0000256" key="1">
    <source>
        <dbReference type="SAM" id="MobiDB-lite"/>
    </source>
</evidence>
<comment type="caution">
    <text evidence="3">The sequence shown here is derived from an EMBL/GenBank/DDBJ whole genome shotgun (WGS) entry which is preliminary data.</text>
</comment>
<feature type="transmembrane region" description="Helical" evidence="2">
    <location>
        <begin position="188"/>
        <end position="207"/>
    </location>
</feature>
<evidence type="ECO:0000313" key="3">
    <source>
        <dbReference type="EMBL" id="GHG04658.1"/>
    </source>
</evidence>
<accession>A0ABQ3KCJ1</accession>
<evidence type="ECO:0000256" key="2">
    <source>
        <dbReference type="SAM" id="Phobius"/>
    </source>
</evidence>
<dbReference type="EMBL" id="BNAL01000019">
    <property type="protein sequence ID" value="GHG04658.1"/>
    <property type="molecule type" value="Genomic_DNA"/>
</dbReference>
<dbReference type="Proteomes" id="UP000632154">
    <property type="component" value="Unassembled WGS sequence"/>
</dbReference>
<evidence type="ECO:0000313" key="4">
    <source>
        <dbReference type="Proteomes" id="UP000632154"/>
    </source>
</evidence>
<keyword evidence="4" id="KW-1185">Reference proteome</keyword>
<feature type="transmembrane region" description="Helical" evidence="2">
    <location>
        <begin position="504"/>
        <end position="524"/>
    </location>
</feature>
<evidence type="ECO:0008006" key="5">
    <source>
        <dbReference type="Google" id="ProtNLM"/>
    </source>
</evidence>
<reference evidence="4" key="1">
    <citation type="journal article" date="2019" name="Int. J. Syst. Evol. Microbiol.">
        <title>The Global Catalogue of Microorganisms (GCM) 10K type strain sequencing project: providing services to taxonomists for standard genome sequencing and annotation.</title>
        <authorList>
            <consortium name="The Broad Institute Genomics Platform"/>
            <consortium name="The Broad Institute Genome Sequencing Center for Infectious Disease"/>
            <person name="Wu L."/>
            <person name="Ma J."/>
        </authorList>
    </citation>
    <scope>NUCLEOTIDE SEQUENCE [LARGE SCALE GENOMIC DNA]</scope>
    <source>
        <strain evidence="4">CGMCC 1.18439</strain>
    </source>
</reference>
<dbReference type="RefSeq" id="WP_189643220.1">
    <property type="nucleotide sequence ID" value="NZ_BNAL01000019.1"/>
</dbReference>
<keyword evidence="2" id="KW-0472">Membrane</keyword>
<keyword evidence="2" id="KW-1133">Transmembrane helix</keyword>
<name>A0ABQ3KCJ1_9DEIO</name>
<organism evidence="3 4">
    <name type="scientific">Deinococcus piscis</name>
    <dbReference type="NCBI Taxonomy" id="394230"/>
    <lineage>
        <taxon>Bacteria</taxon>
        <taxon>Thermotogati</taxon>
        <taxon>Deinococcota</taxon>
        <taxon>Deinococci</taxon>
        <taxon>Deinococcales</taxon>
        <taxon>Deinococcaceae</taxon>
        <taxon>Deinococcus</taxon>
    </lineage>
</organism>
<sequence length="538" mass="54993">MGEPLLLSQDVLNLLHRAADAQSGQDSEALTPAELAQLSAVPTEVQQAYLAAWGNVEALRTCSAPALPHSLAAAVAAEVALSAQLQHAPAAPPVPSQASHLAADIALSAQLKRGRPLPHTQAAALAGEIALAAQLQAAPPPLPSSSAAFLAARIAHSAGQRPQARAVPAAGRYSPHPAARRDSRSAPLALVGSLITGLLLLTVTSSWDGLSAGAGVLRGLLGSLPPTFGVGLVLLLGTSLLVARQPEFPTQARPVLTGKPLWSGAAFAVAALLTFPTLYGALDSQGISVGKDLVIEGQHRGPVIALGGDIHLRSGSVVTGEVFTLLGDIYQDSGAQVGGQVTALLGQDPEGHRPNAPDQSSGPLSDLQLASATAIRPLLGWLGGAAWGALFWVLTSTLTLTLFVSGTASRLARRQRQAPLRTLALGVLALAALLVPATVLTFAGWLVPALGLCLLLTLLLGLGLGVSAFDIGRQLADRLHARVPDTLGVVIALALLSACLAWPPAALAVILIGGAWGSGSLLLIRRSRRTAKPQEELT</sequence>
<feature type="transmembrane region" description="Helical" evidence="2">
    <location>
        <begin position="385"/>
        <end position="408"/>
    </location>
</feature>
<feature type="transmembrane region" description="Helical" evidence="2">
    <location>
        <begin position="227"/>
        <end position="243"/>
    </location>
</feature>
<feature type="transmembrane region" description="Helical" evidence="2">
    <location>
        <begin position="264"/>
        <end position="282"/>
    </location>
</feature>
<feature type="transmembrane region" description="Helical" evidence="2">
    <location>
        <begin position="481"/>
        <end position="498"/>
    </location>
</feature>